<keyword evidence="4" id="KW-0862">Zinc</keyword>
<dbReference type="InterPro" id="IPR018247">
    <property type="entry name" value="EF_Hand_1_Ca_BS"/>
</dbReference>
<accession>A0AAN7DPG7</accession>
<dbReference type="Pfam" id="PF13499">
    <property type="entry name" value="EF-hand_7"/>
    <property type="match status" value="1"/>
</dbReference>
<evidence type="ECO:0000256" key="1">
    <source>
        <dbReference type="ARBA" id="ARBA00022723"/>
    </source>
</evidence>
<dbReference type="InterPro" id="IPR045198">
    <property type="entry name" value="CNBL1-10"/>
</dbReference>
<dbReference type="Proteomes" id="UP001304243">
    <property type="component" value="Unassembled WGS sequence"/>
</dbReference>
<feature type="region of interest" description="Disordered" evidence="7">
    <location>
        <begin position="472"/>
        <end position="508"/>
    </location>
</feature>
<dbReference type="GO" id="GO:0019722">
    <property type="term" value="P:calcium-mediated signaling"/>
    <property type="evidence" value="ECO:0007669"/>
    <property type="project" value="InterPro"/>
</dbReference>
<dbReference type="PANTHER" id="PTHR23056:SF110">
    <property type="entry name" value="CALMODULIN"/>
    <property type="match status" value="1"/>
</dbReference>
<evidence type="ECO:0000256" key="3">
    <source>
        <dbReference type="ARBA" id="ARBA00022771"/>
    </source>
</evidence>
<dbReference type="PANTHER" id="PTHR23056">
    <property type="entry name" value="CALCINEURIN B"/>
    <property type="match status" value="1"/>
</dbReference>
<dbReference type="PRINTS" id="PR00450">
    <property type="entry name" value="RECOVERIN"/>
</dbReference>
<evidence type="ECO:0000259" key="8">
    <source>
        <dbReference type="PROSITE" id="PS50135"/>
    </source>
</evidence>
<dbReference type="AlphaFoldDB" id="A0AAN7DPG7"/>
<feature type="domain" description="EF-hand" evidence="9">
    <location>
        <begin position="525"/>
        <end position="560"/>
    </location>
</feature>
<keyword evidence="3 6" id="KW-0863">Zinc-finger</keyword>
<evidence type="ECO:0000256" key="4">
    <source>
        <dbReference type="ARBA" id="ARBA00022833"/>
    </source>
</evidence>
<feature type="compositionally biased region" description="Polar residues" evidence="7">
    <location>
        <begin position="481"/>
        <end position="499"/>
    </location>
</feature>
<dbReference type="PROSITE" id="PS50222">
    <property type="entry name" value="EF_HAND_2"/>
    <property type="match status" value="3"/>
</dbReference>
<dbReference type="SMART" id="SM00054">
    <property type="entry name" value="EFh"/>
    <property type="match status" value="3"/>
</dbReference>
<feature type="region of interest" description="Disordered" evidence="7">
    <location>
        <begin position="380"/>
        <end position="432"/>
    </location>
</feature>
<dbReference type="GO" id="GO:0008270">
    <property type="term" value="F:zinc ion binding"/>
    <property type="evidence" value="ECO:0007669"/>
    <property type="project" value="UniProtKB-KW"/>
</dbReference>
<dbReference type="SUPFAM" id="SSF57850">
    <property type="entry name" value="RING/U-box"/>
    <property type="match status" value="1"/>
</dbReference>
<gene>
    <name evidence="10" type="ORF">ATC70_004015</name>
</gene>
<dbReference type="GO" id="GO:0005509">
    <property type="term" value="F:calcium ion binding"/>
    <property type="evidence" value="ECO:0007669"/>
    <property type="project" value="InterPro"/>
</dbReference>
<dbReference type="GO" id="GO:0019900">
    <property type="term" value="F:kinase binding"/>
    <property type="evidence" value="ECO:0007669"/>
    <property type="project" value="InterPro"/>
</dbReference>
<dbReference type="RefSeq" id="XP_064687693.1">
    <property type="nucleotide sequence ID" value="XM_064823369.1"/>
</dbReference>
<keyword evidence="5" id="KW-0106">Calcium</keyword>
<keyword evidence="2" id="KW-0677">Repeat</keyword>
<sequence length="571" mass="64555">MAPRISRAILIASGALTGLVAIAAVSWLRNRQQTNGLSPSSSSSAFHGSTSTQANSSEHASTHSRPNRLRRSRTVRRRRNNNANRNLTDSNDVDTNALLSEAEEDADNRKMLSLFKEWGEDDNRNLLNLLHAISENQSRKEGFIHRGITCNKCNMSPIRGIRYKCANCVDFDLCEMCEGANSHVNTHVFLKIRIPIPPLANPRSALLPAFYPGKHHNKPPISAEKYRELQYTSHFDQVELEALYEQFKSLSTVDKDEGGIDRETFEQCLGPLGLEKNLITERIFAFFDQDGDNIINFSEIVAGLSVLCKGNLDEKIEYAFKGYDLDEDGYISRDELYRMYKSYFYLSMELVRDVVSAMEDEMMDTFEFSASQPVSAAFNVAMPSTPSDRNLSEEEGDEGDEQDEEYDKNSKDQDTSASAGPSRTRKNKKKRYPLKEDHFLRQYAIEAEQAKAVASASEAQIDAMTDNVLRSDSQQLSLSSPAYTNNDSTQTATLSPQLNHRSEQQQDKKAWEEKFPIMETMSQGAINEMVDKTFKSIQTEREGYINFEEFKECVQTDSSIVSWFEALGTVF</sequence>
<evidence type="ECO:0000256" key="6">
    <source>
        <dbReference type="PROSITE-ProRule" id="PRU00228"/>
    </source>
</evidence>
<dbReference type="SMART" id="SM00291">
    <property type="entry name" value="ZnF_ZZ"/>
    <property type="match status" value="1"/>
</dbReference>
<protein>
    <recommendedName>
        <fullName evidence="12">EF-hand</fullName>
    </recommendedName>
</protein>
<feature type="compositionally biased region" description="Basic residues" evidence="7">
    <location>
        <begin position="423"/>
        <end position="432"/>
    </location>
</feature>
<evidence type="ECO:0000256" key="7">
    <source>
        <dbReference type="SAM" id="MobiDB-lite"/>
    </source>
</evidence>
<evidence type="ECO:0000313" key="11">
    <source>
        <dbReference type="Proteomes" id="UP001304243"/>
    </source>
</evidence>
<feature type="region of interest" description="Disordered" evidence="7">
    <location>
        <begin position="33"/>
        <end position="95"/>
    </location>
</feature>
<proteinExistence type="predicted"/>
<feature type="domain" description="EF-hand" evidence="9">
    <location>
        <begin position="311"/>
        <end position="346"/>
    </location>
</feature>
<dbReference type="InterPro" id="IPR011992">
    <property type="entry name" value="EF-hand-dom_pair"/>
</dbReference>
<dbReference type="PROSITE" id="PS00018">
    <property type="entry name" value="EF_HAND_1"/>
    <property type="match status" value="2"/>
</dbReference>
<keyword evidence="1" id="KW-0479">Metal-binding</keyword>
<evidence type="ECO:0000256" key="5">
    <source>
        <dbReference type="ARBA" id="ARBA00022837"/>
    </source>
</evidence>
<dbReference type="GeneID" id="89947717"/>
<dbReference type="EMBL" id="JASEJX010000007">
    <property type="protein sequence ID" value="KAK4521027.1"/>
    <property type="molecule type" value="Genomic_DNA"/>
</dbReference>
<feature type="compositionally biased region" description="Low complexity" evidence="7">
    <location>
        <begin position="38"/>
        <end position="51"/>
    </location>
</feature>
<dbReference type="Gene3D" id="1.10.238.10">
    <property type="entry name" value="EF-hand"/>
    <property type="match status" value="2"/>
</dbReference>
<feature type="compositionally biased region" description="Basic residues" evidence="7">
    <location>
        <begin position="65"/>
        <end position="80"/>
    </location>
</feature>
<keyword evidence="11" id="KW-1185">Reference proteome</keyword>
<dbReference type="Pfam" id="PF13833">
    <property type="entry name" value="EF-hand_8"/>
    <property type="match status" value="1"/>
</dbReference>
<evidence type="ECO:0000256" key="2">
    <source>
        <dbReference type="ARBA" id="ARBA00022737"/>
    </source>
</evidence>
<dbReference type="InterPro" id="IPR002048">
    <property type="entry name" value="EF_hand_dom"/>
</dbReference>
<feature type="domain" description="ZZ-type" evidence="8">
    <location>
        <begin position="145"/>
        <end position="197"/>
    </location>
</feature>
<dbReference type="CDD" id="cd00051">
    <property type="entry name" value="EFh"/>
    <property type="match status" value="1"/>
</dbReference>
<dbReference type="Pfam" id="PF00569">
    <property type="entry name" value="ZZ"/>
    <property type="match status" value="1"/>
</dbReference>
<dbReference type="PROSITE" id="PS50135">
    <property type="entry name" value="ZF_ZZ_2"/>
    <property type="match status" value="1"/>
</dbReference>
<dbReference type="PROSITE" id="PS01357">
    <property type="entry name" value="ZF_ZZ_1"/>
    <property type="match status" value="1"/>
</dbReference>
<feature type="compositionally biased region" description="Acidic residues" evidence="7">
    <location>
        <begin position="393"/>
        <end position="406"/>
    </location>
</feature>
<organism evidence="10 11">
    <name type="scientific">Mucor velutinosus</name>
    <dbReference type="NCBI Taxonomy" id="708070"/>
    <lineage>
        <taxon>Eukaryota</taxon>
        <taxon>Fungi</taxon>
        <taxon>Fungi incertae sedis</taxon>
        <taxon>Mucoromycota</taxon>
        <taxon>Mucoromycotina</taxon>
        <taxon>Mucoromycetes</taxon>
        <taxon>Mucorales</taxon>
        <taxon>Mucorineae</taxon>
        <taxon>Mucoraceae</taxon>
        <taxon>Mucor</taxon>
    </lineage>
</organism>
<dbReference type="CDD" id="cd02340">
    <property type="entry name" value="ZZ_NBR1_like"/>
    <property type="match status" value="1"/>
</dbReference>
<comment type="caution">
    <text evidence="10">The sequence shown here is derived from an EMBL/GenBank/DDBJ whole genome shotgun (WGS) entry which is preliminary data.</text>
</comment>
<dbReference type="SUPFAM" id="SSF47473">
    <property type="entry name" value="EF-hand"/>
    <property type="match status" value="1"/>
</dbReference>
<evidence type="ECO:0000259" key="9">
    <source>
        <dbReference type="PROSITE" id="PS50222"/>
    </source>
</evidence>
<feature type="domain" description="EF-hand" evidence="9">
    <location>
        <begin position="275"/>
        <end position="310"/>
    </location>
</feature>
<dbReference type="Gene3D" id="3.30.60.90">
    <property type="match status" value="1"/>
</dbReference>
<name>A0AAN7DPG7_9FUNG</name>
<dbReference type="InterPro" id="IPR043145">
    <property type="entry name" value="Znf_ZZ_sf"/>
</dbReference>
<dbReference type="InterPro" id="IPR000433">
    <property type="entry name" value="Znf_ZZ"/>
</dbReference>
<evidence type="ECO:0008006" key="12">
    <source>
        <dbReference type="Google" id="ProtNLM"/>
    </source>
</evidence>
<evidence type="ECO:0000313" key="10">
    <source>
        <dbReference type="EMBL" id="KAK4521027.1"/>
    </source>
</evidence>
<reference evidence="10 11" key="1">
    <citation type="submission" date="2022-11" db="EMBL/GenBank/DDBJ databases">
        <title>Mucor velutinosus strain NIH1002 WGS.</title>
        <authorList>
            <person name="Subramanian P."/>
            <person name="Mullikin J.C."/>
            <person name="Segre J.A."/>
            <person name="Zelazny A.M."/>
        </authorList>
    </citation>
    <scope>NUCLEOTIDE SEQUENCE [LARGE SCALE GENOMIC DNA]</scope>
    <source>
        <strain evidence="10 11">NIH1002</strain>
    </source>
</reference>